<feature type="non-terminal residue" evidence="2">
    <location>
        <position position="31"/>
    </location>
</feature>
<sequence>MEIPVIYVMITAEVLLILLGLSATLIFLLMR</sequence>
<protein>
    <submittedName>
        <fullName evidence="2">Uncharacterized protein</fullName>
    </submittedName>
</protein>
<evidence type="ECO:0000313" key="2">
    <source>
        <dbReference type="EMBL" id="VAW68539.1"/>
    </source>
</evidence>
<organism evidence="2">
    <name type="scientific">hydrothermal vent metagenome</name>
    <dbReference type="NCBI Taxonomy" id="652676"/>
    <lineage>
        <taxon>unclassified sequences</taxon>
        <taxon>metagenomes</taxon>
        <taxon>ecological metagenomes</taxon>
    </lineage>
</organism>
<evidence type="ECO:0000256" key="1">
    <source>
        <dbReference type="SAM" id="Phobius"/>
    </source>
</evidence>
<keyword evidence="1" id="KW-0472">Membrane</keyword>
<reference evidence="2" key="1">
    <citation type="submission" date="2018-06" db="EMBL/GenBank/DDBJ databases">
        <authorList>
            <person name="Zhirakovskaya E."/>
        </authorList>
    </citation>
    <scope>NUCLEOTIDE SEQUENCE</scope>
</reference>
<name>A0A3B0Y317_9ZZZZ</name>
<feature type="transmembrane region" description="Helical" evidence="1">
    <location>
        <begin position="6"/>
        <end position="30"/>
    </location>
</feature>
<proteinExistence type="predicted"/>
<dbReference type="AlphaFoldDB" id="A0A3B0Y317"/>
<keyword evidence="1" id="KW-0812">Transmembrane</keyword>
<dbReference type="EMBL" id="UOFJ01000345">
    <property type="protein sequence ID" value="VAW68539.1"/>
    <property type="molecule type" value="Genomic_DNA"/>
</dbReference>
<accession>A0A3B0Y317</accession>
<gene>
    <name evidence="2" type="ORF">MNBD_GAMMA10-2524</name>
</gene>
<keyword evidence="1" id="KW-1133">Transmembrane helix</keyword>